<evidence type="ECO:0000313" key="3">
    <source>
        <dbReference type="Proteomes" id="UP000789342"/>
    </source>
</evidence>
<comment type="caution">
    <text evidence="2">The sequence shown here is derived from an EMBL/GenBank/DDBJ whole genome shotgun (WGS) entry which is preliminary data.</text>
</comment>
<accession>A0A9N9JCE3</accession>
<dbReference type="Proteomes" id="UP000789342">
    <property type="component" value="Unassembled WGS sequence"/>
</dbReference>
<name>A0A9N9JCE3_9GLOM</name>
<evidence type="ECO:0000313" key="2">
    <source>
        <dbReference type="EMBL" id="CAG8772653.1"/>
    </source>
</evidence>
<feature type="non-terminal residue" evidence="2">
    <location>
        <position position="94"/>
    </location>
</feature>
<organism evidence="2 3">
    <name type="scientific">Acaulospora morrowiae</name>
    <dbReference type="NCBI Taxonomy" id="94023"/>
    <lineage>
        <taxon>Eukaryota</taxon>
        <taxon>Fungi</taxon>
        <taxon>Fungi incertae sedis</taxon>
        <taxon>Mucoromycota</taxon>
        <taxon>Glomeromycotina</taxon>
        <taxon>Glomeromycetes</taxon>
        <taxon>Diversisporales</taxon>
        <taxon>Acaulosporaceae</taxon>
        <taxon>Acaulospora</taxon>
    </lineage>
</organism>
<feature type="transmembrane region" description="Helical" evidence="1">
    <location>
        <begin position="20"/>
        <end position="38"/>
    </location>
</feature>
<keyword evidence="1" id="KW-0812">Transmembrane</keyword>
<sequence length="94" mass="10742">DYQPMSEVMFVTIGKNKGAGLLPMFGGLVVGSFLVKQLKGKDLTVDRTWKTLNAKQKKETPGINYFRIFLYTCIALAVYKYTSDYLPIDYFTNR</sequence>
<evidence type="ECO:0000256" key="1">
    <source>
        <dbReference type="SAM" id="Phobius"/>
    </source>
</evidence>
<feature type="non-terminal residue" evidence="2">
    <location>
        <position position="1"/>
    </location>
</feature>
<reference evidence="2" key="1">
    <citation type="submission" date="2021-06" db="EMBL/GenBank/DDBJ databases">
        <authorList>
            <person name="Kallberg Y."/>
            <person name="Tangrot J."/>
            <person name="Rosling A."/>
        </authorList>
    </citation>
    <scope>NUCLEOTIDE SEQUENCE</scope>
    <source>
        <strain evidence="2">CL551</strain>
    </source>
</reference>
<feature type="transmembrane region" description="Helical" evidence="1">
    <location>
        <begin position="65"/>
        <end position="82"/>
    </location>
</feature>
<protein>
    <submittedName>
        <fullName evidence="2">16131_t:CDS:1</fullName>
    </submittedName>
</protein>
<keyword evidence="1" id="KW-1133">Transmembrane helix</keyword>
<dbReference type="AlphaFoldDB" id="A0A9N9JCE3"/>
<gene>
    <name evidence="2" type="ORF">AMORRO_LOCUS16696</name>
</gene>
<keyword evidence="1" id="KW-0472">Membrane</keyword>
<proteinExistence type="predicted"/>
<dbReference type="EMBL" id="CAJVPV010047457">
    <property type="protein sequence ID" value="CAG8772653.1"/>
    <property type="molecule type" value="Genomic_DNA"/>
</dbReference>
<dbReference type="OrthoDB" id="202203at2759"/>
<keyword evidence="3" id="KW-1185">Reference proteome</keyword>